<feature type="region of interest" description="Disordered" evidence="1">
    <location>
        <begin position="188"/>
        <end position="222"/>
    </location>
</feature>
<reference evidence="2" key="1">
    <citation type="submission" date="2022-08" db="EMBL/GenBank/DDBJ databases">
        <authorList>
            <person name="Giroux E."/>
            <person name="Giroux E."/>
        </authorList>
    </citation>
    <scope>NUCLEOTIDE SEQUENCE</scope>
    <source>
        <strain evidence="2">H1091258</strain>
    </source>
</reference>
<accession>A0A9W4WEA6</accession>
<sequence length="222" mass="25115">MKLKDKKRKRGESNEEKWKDIFNILFPDAIETPSPYYRSRAIEKSQGGSANPNDVKHGIIDNLFGGDQVLDIETTARSRMETMTGSLPEEDWREMKKIFRDFAFAGMASQISVCSSSTFSASRQVPDTRPNSGQGSREVRDHEDAFLLVPKHGDRRMEVDDEGEPDIAELLHLEFVIDICINRTYRHSQAVKPTKPAQPTKSAQPTESTQSITSSKRGWDKP</sequence>
<name>A0A9W4WEA6_9PEZI</name>
<evidence type="ECO:0000313" key="2">
    <source>
        <dbReference type="EMBL" id="CAI0652798.1"/>
    </source>
</evidence>
<dbReference type="EMBL" id="CAMGZC010001446">
    <property type="protein sequence ID" value="CAI0652798.1"/>
    <property type="molecule type" value="Genomic_DNA"/>
</dbReference>
<evidence type="ECO:0000313" key="3">
    <source>
        <dbReference type="Proteomes" id="UP001152533"/>
    </source>
</evidence>
<proteinExistence type="predicted"/>
<feature type="region of interest" description="Disordered" evidence="1">
    <location>
        <begin position="121"/>
        <end position="140"/>
    </location>
</feature>
<gene>
    <name evidence="2" type="ORF">CGXH109_LOCUS120744</name>
</gene>
<dbReference type="Proteomes" id="UP001152533">
    <property type="component" value="Unassembled WGS sequence"/>
</dbReference>
<comment type="caution">
    <text evidence="2">The sequence shown here is derived from an EMBL/GenBank/DDBJ whole genome shotgun (WGS) entry which is preliminary data.</text>
</comment>
<organism evidence="2 3">
    <name type="scientific">Colletotrichum noveboracense</name>
    <dbReference type="NCBI Taxonomy" id="2664923"/>
    <lineage>
        <taxon>Eukaryota</taxon>
        <taxon>Fungi</taxon>
        <taxon>Dikarya</taxon>
        <taxon>Ascomycota</taxon>
        <taxon>Pezizomycotina</taxon>
        <taxon>Sordariomycetes</taxon>
        <taxon>Hypocreomycetidae</taxon>
        <taxon>Glomerellales</taxon>
        <taxon>Glomerellaceae</taxon>
        <taxon>Colletotrichum</taxon>
        <taxon>Colletotrichum gloeosporioides species complex</taxon>
    </lineage>
</organism>
<dbReference type="AlphaFoldDB" id="A0A9W4WEA6"/>
<feature type="compositionally biased region" description="Polar residues" evidence="1">
    <location>
        <begin position="121"/>
        <end position="135"/>
    </location>
</feature>
<evidence type="ECO:0000256" key="1">
    <source>
        <dbReference type="SAM" id="MobiDB-lite"/>
    </source>
</evidence>
<keyword evidence="3" id="KW-1185">Reference proteome</keyword>
<feature type="compositionally biased region" description="Polar residues" evidence="1">
    <location>
        <begin position="197"/>
        <end position="216"/>
    </location>
</feature>
<protein>
    <submittedName>
        <fullName evidence="2">Uncharacterized protein</fullName>
    </submittedName>
</protein>